<reference evidence="2 3" key="1">
    <citation type="submission" date="2023-07" db="EMBL/GenBank/DDBJ databases">
        <title>Sorghum-associated microbial communities from plants grown in Nebraska, USA.</title>
        <authorList>
            <person name="Schachtman D."/>
        </authorList>
    </citation>
    <scope>NUCLEOTIDE SEQUENCE [LARGE SCALE GENOMIC DNA]</scope>
    <source>
        <strain evidence="2 3">BE124</strain>
    </source>
</reference>
<name>A0ABU1S008_9FLAO</name>
<dbReference type="Proteomes" id="UP001261871">
    <property type="component" value="Unassembled WGS sequence"/>
</dbReference>
<protein>
    <submittedName>
        <fullName evidence="2">Uncharacterized protein</fullName>
    </submittedName>
</protein>
<proteinExistence type="predicted"/>
<keyword evidence="3" id="KW-1185">Reference proteome</keyword>
<accession>A0ABU1S008</accession>
<feature type="compositionally biased region" description="Basic and acidic residues" evidence="1">
    <location>
        <begin position="16"/>
        <end position="52"/>
    </location>
</feature>
<gene>
    <name evidence="2" type="ORF">J2W95_001040</name>
</gene>
<evidence type="ECO:0000313" key="3">
    <source>
        <dbReference type="Proteomes" id="UP001261871"/>
    </source>
</evidence>
<evidence type="ECO:0000313" key="2">
    <source>
        <dbReference type="EMBL" id="MDR6844349.1"/>
    </source>
</evidence>
<dbReference type="RefSeq" id="WP_310004634.1">
    <property type="nucleotide sequence ID" value="NZ_JAVDTX010000002.1"/>
</dbReference>
<evidence type="ECO:0000256" key="1">
    <source>
        <dbReference type="SAM" id="MobiDB-lite"/>
    </source>
</evidence>
<sequence>MSRNNERNIKKHNDKLHKAQDKAKKAAMDRKEKLKQITKKFNEGKSSEDNQI</sequence>
<feature type="region of interest" description="Disordered" evidence="1">
    <location>
        <begin position="1"/>
        <end position="52"/>
    </location>
</feature>
<comment type="caution">
    <text evidence="2">The sequence shown here is derived from an EMBL/GenBank/DDBJ whole genome shotgun (WGS) entry which is preliminary data.</text>
</comment>
<dbReference type="EMBL" id="JAVDTX010000002">
    <property type="protein sequence ID" value="MDR6844349.1"/>
    <property type="molecule type" value="Genomic_DNA"/>
</dbReference>
<organism evidence="2 3">
    <name type="scientific">Flavobacterium granuli</name>
    <dbReference type="NCBI Taxonomy" id="280093"/>
    <lineage>
        <taxon>Bacteria</taxon>
        <taxon>Pseudomonadati</taxon>
        <taxon>Bacteroidota</taxon>
        <taxon>Flavobacteriia</taxon>
        <taxon>Flavobacteriales</taxon>
        <taxon>Flavobacteriaceae</taxon>
        <taxon>Flavobacterium</taxon>
    </lineage>
</organism>